<dbReference type="EMBL" id="JAHESE010000007">
    <property type="protein sequence ID" value="MBT1708589.1"/>
    <property type="molecule type" value="Genomic_DNA"/>
</dbReference>
<evidence type="ECO:0000313" key="2">
    <source>
        <dbReference type="EMBL" id="MBT1708589.1"/>
    </source>
</evidence>
<dbReference type="Pfam" id="PF14903">
    <property type="entry name" value="WG_beta_rep"/>
    <property type="match status" value="2"/>
</dbReference>
<gene>
    <name evidence="2" type="ORF">KK062_10150</name>
</gene>
<evidence type="ECO:0000256" key="1">
    <source>
        <dbReference type="SAM" id="SignalP"/>
    </source>
</evidence>
<dbReference type="InterPro" id="IPR032774">
    <property type="entry name" value="WG_beta_rep"/>
</dbReference>
<keyword evidence="1" id="KW-0732">Signal</keyword>
<proteinExistence type="predicted"/>
<dbReference type="PANTHER" id="PTHR37841:SF1">
    <property type="entry name" value="DUF3298 DOMAIN-CONTAINING PROTEIN"/>
    <property type="match status" value="1"/>
</dbReference>
<sequence length="750" mass="81778">MVFSCRDAVAASLFLLIGMTTASCSRKLSQQTTAKTIHQLLGLDAGGCQFTSPKPKSSAVSDEQMPAVEQGPVTPDSVLEKILREAKPRFLQPSRYADRFTVPGIVLANGNTLYIENNRYGLKKSDGTVILAPMFDYITPAFTYAAPDSAKGFAACVGTGCNYYDADGKKVLATDYAGVLPTAAGTFIIYTQEGVGIVDAAGRTLVAPSFYDITTLDDSRYRPVIGRDGQGPLVPTAVNVNGETYKSHFFYRVYTHAYRSFLLSGDVSDTLWLPESKYGHELFDVHPHFVSAGHLMIDDMLVNVKTRRKLICEPGYEVRVVNEVRQLASVVAPDGLEYLVHFDGTLVTPQAFYNIAGVDMYEGNEASPNPVSVVSGAMPAPGSGIDPVTLDGAIDRNGQWVIPPEYSVVSIMGPGVLAGYSGGTIDLFDAAGNKLTAFKYTEISPFGDGLLLVAGEGGADVVRASSGEKLQHDLPYSKIEAVDFNGVTYYIAEGPEGETVLNETFTPVLPGFYAAVFETLHNGAIKVLTSYEERSGRYRLYECNGKVRKIKVQGREYDSFSWIASPDAGLTHVVLNDGTAWFVLSDGNSVPGDARIRTMAPANYRNLYITSIAIPEDLGGGETFLRIKYGMVNTEGQTVIPPTFDKIEPFSAETGLAYFLYNEFSDYAGSGYITHGGDVLFDMQYMYPTDLEGGLFRVWKNHRCGVVTRSNKVIVPIVYDEIEHNDSFFLLEAKRGKTIDRYTPQGTKIK</sequence>
<dbReference type="PROSITE" id="PS51257">
    <property type="entry name" value="PROKAR_LIPOPROTEIN"/>
    <property type="match status" value="1"/>
</dbReference>
<evidence type="ECO:0000313" key="3">
    <source>
        <dbReference type="Proteomes" id="UP001319080"/>
    </source>
</evidence>
<feature type="chain" id="PRO_5042836295" evidence="1">
    <location>
        <begin position="23"/>
        <end position="750"/>
    </location>
</feature>
<accession>A0AAP2DZD6</accession>
<feature type="signal peptide" evidence="1">
    <location>
        <begin position="1"/>
        <end position="22"/>
    </location>
</feature>
<keyword evidence="3" id="KW-1185">Reference proteome</keyword>
<comment type="caution">
    <text evidence="2">The sequence shown here is derived from an EMBL/GenBank/DDBJ whole genome shotgun (WGS) entry which is preliminary data.</text>
</comment>
<organism evidence="2 3">
    <name type="scientific">Dawidia cretensis</name>
    <dbReference type="NCBI Taxonomy" id="2782350"/>
    <lineage>
        <taxon>Bacteria</taxon>
        <taxon>Pseudomonadati</taxon>
        <taxon>Bacteroidota</taxon>
        <taxon>Cytophagia</taxon>
        <taxon>Cytophagales</taxon>
        <taxon>Chryseotaleaceae</taxon>
        <taxon>Dawidia</taxon>
    </lineage>
</organism>
<reference evidence="2 3" key="1">
    <citation type="submission" date="2021-05" db="EMBL/GenBank/DDBJ databases">
        <title>A Polyphasic approach of four new species of the genus Ohtaekwangia: Ohtaekwangia histidinii sp. nov., Ohtaekwangia cretensis sp. nov., Ohtaekwangia indiensis sp. nov., Ohtaekwangia reichenbachii sp. nov. from diverse environment.</title>
        <authorList>
            <person name="Octaviana S."/>
        </authorList>
    </citation>
    <scope>NUCLEOTIDE SEQUENCE [LARGE SCALE GENOMIC DNA]</scope>
    <source>
        <strain evidence="2 3">PWU5</strain>
    </source>
</reference>
<dbReference type="PANTHER" id="PTHR37841">
    <property type="entry name" value="GLR2918 PROTEIN"/>
    <property type="match status" value="1"/>
</dbReference>
<protein>
    <submittedName>
        <fullName evidence="2">WG repeat-containing protein</fullName>
    </submittedName>
</protein>
<name>A0AAP2DZD6_9BACT</name>
<dbReference type="AlphaFoldDB" id="A0AAP2DZD6"/>
<dbReference type="Proteomes" id="UP001319080">
    <property type="component" value="Unassembled WGS sequence"/>
</dbReference>